<dbReference type="SUPFAM" id="SSF52768">
    <property type="entry name" value="Arginase/deacetylase"/>
    <property type="match status" value="1"/>
</dbReference>
<dbReference type="eggNOG" id="arCOG01700">
    <property type="taxonomic scope" value="Archaea"/>
</dbReference>
<dbReference type="Pfam" id="PF00491">
    <property type="entry name" value="Arginase"/>
    <property type="match status" value="1"/>
</dbReference>
<dbReference type="AlphaFoldDB" id="C6A1J8"/>
<accession>C6A1J8</accession>
<dbReference type="EMBL" id="CP001463">
    <property type="protein sequence ID" value="ACS89493.1"/>
    <property type="molecule type" value="Genomic_DNA"/>
</dbReference>
<evidence type="ECO:0000313" key="4">
    <source>
        <dbReference type="EMBL" id="ACS89493.1"/>
    </source>
</evidence>
<keyword evidence="2" id="KW-0378">Hydrolase</keyword>
<dbReference type="PANTHER" id="PTHR11358:SF26">
    <property type="entry name" value="GUANIDINO ACID HYDROLASE, MITOCHONDRIAL"/>
    <property type="match status" value="1"/>
</dbReference>
<sequence>MKNMVTFIPFGEKPNRDGVMYALELLKRNRIIEDFVIVESSNVELLADRLPIDKCYIIGDHLATYGVLKRVKTRSLISIDAHTDLMHDYLDHGSWLAYTLEEKIIERASIVGPVLMIPTTERTSLWTRRVKIFPALPRSRRVKGSWKAYKSLKTSSIEKIIEDIKKYLGKDVYLTVDLDVLSPEYKISRFQHGELSLSELLDIINEIKKNFNIIGCDIAEVSDKIKRSKLGKKALIEVYIALTEG</sequence>
<dbReference type="GO" id="GO:0008783">
    <property type="term" value="F:agmatinase activity"/>
    <property type="evidence" value="ECO:0007669"/>
    <property type="project" value="TreeGrafter"/>
</dbReference>
<dbReference type="PROSITE" id="PS51409">
    <property type="entry name" value="ARGINASE_2"/>
    <property type="match status" value="1"/>
</dbReference>
<evidence type="ECO:0000313" key="5">
    <source>
        <dbReference type="Proteomes" id="UP000009079"/>
    </source>
</evidence>
<dbReference type="STRING" id="604354.TSIB_0427"/>
<dbReference type="KEGG" id="tsi:TSIB_0427"/>
<keyword evidence="1" id="KW-0479">Metal-binding</keyword>
<reference evidence="4 5" key="1">
    <citation type="journal article" date="2009" name="Appl. Environ. Microbiol.">
        <title>Metabolic versatility and indigenous origin of the archaeon Thermococcus sibiricus, isolated from a siberian oil reservoir, as revealed by genome analysis.</title>
        <authorList>
            <person name="Mardanov A.V."/>
            <person name="Ravin N.V."/>
            <person name="Svetlitchnyi V.A."/>
            <person name="Beletsky A.V."/>
            <person name="Miroshnichenko M.L."/>
            <person name="Bonch-Osmolovskaya E.A."/>
            <person name="Skryabin K.G."/>
        </authorList>
    </citation>
    <scope>NUCLEOTIDE SEQUENCE [LARGE SCALE GENOMIC DNA]</scope>
    <source>
        <strain evidence="5">DSM 12597 / MM 739</strain>
    </source>
</reference>
<dbReference type="InterPro" id="IPR023696">
    <property type="entry name" value="Ureohydrolase_dom_sf"/>
</dbReference>
<dbReference type="Gene3D" id="3.40.800.10">
    <property type="entry name" value="Ureohydrolase domain"/>
    <property type="match status" value="1"/>
</dbReference>
<comment type="similarity">
    <text evidence="3">Belongs to the arginase family.</text>
</comment>
<organism evidence="4 5">
    <name type="scientific">Thermococcus sibiricus (strain DSM 12597 / MM 739)</name>
    <dbReference type="NCBI Taxonomy" id="604354"/>
    <lineage>
        <taxon>Archaea</taxon>
        <taxon>Methanobacteriati</taxon>
        <taxon>Methanobacteriota</taxon>
        <taxon>Thermococci</taxon>
        <taxon>Thermococcales</taxon>
        <taxon>Thermococcaceae</taxon>
        <taxon>Thermococcus</taxon>
    </lineage>
</organism>
<protein>
    <submittedName>
        <fullName evidence="4">Arginase</fullName>
    </submittedName>
</protein>
<name>C6A1J8_THESM</name>
<evidence type="ECO:0000256" key="3">
    <source>
        <dbReference type="PROSITE-ProRule" id="PRU00742"/>
    </source>
</evidence>
<evidence type="ECO:0000256" key="1">
    <source>
        <dbReference type="ARBA" id="ARBA00022723"/>
    </source>
</evidence>
<gene>
    <name evidence="4" type="ordered locus">TSIB_0427</name>
</gene>
<dbReference type="InterPro" id="IPR006035">
    <property type="entry name" value="Ureohydrolase"/>
</dbReference>
<evidence type="ECO:0000256" key="2">
    <source>
        <dbReference type="ARBA" id="ARBA00022801"/>
    </source>
</evidence>
<dbReference type="PANTHER" id="PTHR11358">
    <property type="entry name" value="ARGINASE/AGMATINASE"/>
    <property type="match status" value="1"/>
</dbReference>
<dbReference type="GO" id="GO:0046872">
    <property type="term" value="F:metal ion binding"/>
    <property type="evidence" value="ECO:0007669"/>
    <property type="project" value="UniProtKB-KW"/>
</dbReference>
<dbReference type="Proteomes" id="UP000009079">
    <property type="component" value="Chromosome"/>
</dbReference>
<dbReference type="HOGENOM" id="CLU_1168611_0_0_2"/>
<proteinExistence type="inferred from homology"/>
<dbReference type="GO" id="GO:0033389">
    <property type="term" value="P:putrescine biosynthetic process from arginine, via agmatine"/>
    <property type="evidence" value="ECO:0007669"/>
    <property type="project" value="TreeGrafter"/>
</dbReference>
<keyword evidence="5" id="KW-1185">Reference proteome</keyword>